<proteinExistence type="predicted"/>
<comment type="caution">
    <text evidence="1">The sequence shown here is derived from an EMBL/GenBank/DDBJ whole genome shotgun (WGS) entry which is preliminary data.</text>
</comment>
<evidence type="ECO:0000313" key="1">
    <source>
        <dbReference type="EMBL" id="KAJ9107445.1"/>
    </source>
</evidence>
<organism evidence="1 2">
    <name type="scientific">Naganishia friedmannii</name>
    <dbReference type="NCBI Taxonomy" id="89922"/>
    <lineage>
        <taxon>Eukaryota</taxon>
        <taxon>Fungi</taxon>
        <taxon>Dikarya</taxon>
        <taxon>Basidiomycota</taxon>
        <taxon>Agaricomycotina</taxon>
        <taxon>Tremellomycetes</taxon>
        <taxon>Filobasidiales</taxon>
        <taxon>Filobasidiaceae</taxon>
        <taxon>Naganishia</taxon>
    </lineage>
</organism>
<accession>A0ACC2W8N0</accession>
<protein>
    <submittedName>
        <fullName evidence="1">Uncharacterized protein</fullName>
    </submittedName>
</protein>
<dbReference type="EMBL" id="JASBWT010000002">
    <property type="protein sequence ID" value="KAJ9107445.1"/>
    <property type="molecule type" value="Genomic_DNA"/>
</dbReference>
<evidence type="ECO:0000313" key="2">
    <source>
        <dbReference type="Proteomes" id="UP001227268"/>
    </source>
</evidence>
<sequence>MAAPPCKNVHLVVLIHGLWGNSKHLEVAREELQFAYERAKEQEAGNEEACLPELRILVAQGNEGTYTYDGIDVCAGRVAREIEKEVARIEKDGSIVARDFSVMGYSVGGREYGSVLPPSIALLMIACAPVTARYLIGLLHSRDPSFLVKHRPVNFTTLATPHVGIVKYRGRFWQWVAVKWAYSLLGRTGDQLYTWDKYSTQDERSLLEVMSDSDEVFIKALNSFQRIDFFANAVQDHTVPYPTGAINYDDPFVQIPAKSSVNEEIVVETDEAGIIQRWFTVPVEDAVREGKARPKGPVRAPTSPHSTYSYQRSEATISASTGRAEQKRLGRMAKRKRPPIFPPFLVFPRPFNWILYASTPVFMPIFMVGVVIAFVIDSGRSRRRARSLAGEQPLTETVATVVSLASRKGSDPSAPSSSRTSSPDRLLDQRLSMQSPGGMETVHKRPDAVARTMSNNMVRRTTGCDSAMYIDESDDEIQITLDLDTRIRSASNGTDQSRRFRSEQLSETESSTSSTLVNESSVGKNDGVGSILNNIKHWSKGKITHPRSSSSRPFLQRNATLRPTTSKMHSMVADRTEYKASYEDEPYPHPAHDSSASPHRPESTEKKDVKLELTDVQRRIIRNLNEGIEPSRFKKWLTWFPMVRNAHAAISVRYVQP</sequence>
<keyword evidence="2" id="KW-1185">Reference proteome</keyword>
<dbReference type="Proteomes" id="UP001227268">
    <property type="component" value="Unassembled WGS sequence"/>
</dbReference>
<reference evidence="1" key="1">
    <citation type="submission" date="2023-04" db="EMBL/GenBank/DDBJ databases">
        <title>Draft Genome sequencing of Naganishia species isolated from polar environments using Oxford Nanopore Technology.</title>
        <authorList>
            <person name="Leo P."/>
            <person name="Venkateswaran K."/>
        </authorList>
    </citation>
    <scope>NUCLEOTIDE SEQUENCE</scope>
    <source>
        <strain evidence="1">MNA-CCFEE 5423</strain>
    </source>
</reference>
<name>A0ACC2W8N0_9TREE</name>
<gene>
    <name evidence="1" type="ORF">QFC21_000898</name>
</gene>